<sequence length="397" mass="45838">MCFNLSRKLVLYVEPSLCSLGILINLICISIFFTIQSNGYFRKASFLIMIVSLCFCSCCQLLLSIFVIILPAAEQFMQTPEYEHTLKALQLWNSHTVPVGYPLLMTANYSSIWIITLMCAQRWQAVCPPNNPWKHKLIFLKNSKRCILVAVVIAFLVNIIRFWETEWDGTNLVKSNLYNDVYISIMEGVIYGTFVYLLPLVLLFWFNINNLILANTSEIKSRRSSAEYRTIIMTFVIFIFFFVFTTLSATLRLIMIFSKVYFSDTIFECLMDINNVLMNSNAFVVPIICIIFTRGFRDLFFVIRHAKGNNEDPYAPVASKLNKRLKLIEEPKESFTMTLMCCTSNKERKTNCCGNLKNNRRNKALSGDTKIIESTQMTMNTKQDTYTMIECTESTHV</sequence>
<proteinExistence type="predicted"/>
<name>A0AC35U863_9BILA</name>
<dbReference type="WBParaSite" id="RSKR_0000863800.1">
    <property type="protein sequence ID" value="RSKR_0000863800.1"/>
    <property type="gene ID" value="RSKR_0000863800"/>
</dbReference>
<dbReference type="Proteomes" id="UP000095286">
    <property type="component" value="Unplaced"/>
</dbReference>
<reference evidence="2" key="1">
    <citation type="submission" date="2016-11" db="UniProtKB">
        <authorList>
            <consortium name="WormBaseParasite"/>
        </authorList>
    </citation>
    <scope>IDENTIFICATION</scope>
    <source>
        <strain evidence="2">KR3021</strain>
    </source>
</reference>
<protein>
    <submittedName>
        <fullName evidence="2">G_PROTEIN_RECEP_F1_2 domain-containing protein</fullName>
    </submittedName>
</protein>
<evidence type="ECO:0000313" key="1">
    <source>
        <dbReference type="Proteomes" id="UP000095286"/>
    </source>
</evidence>
<accession>A0AC35U863</accession>
<organism evidence="1 2">
    <name type="scientific">Rhabditophanes sp. KR3021</name>
    <dbReference type="NCBI Taxonomy" id="114890"/>
    <lineage>
        <taxon>Eukaryota</taxon>
        <taxon>Metazoa</taxon>
        <taxon>Ecdysozoa</taxon>
        <taxon>Nematoda</taxon>
        <taxon>Chromadorea</taxon>
        <taxon>Rhabditida</taxon>
        <taxon>Tylenchina</taxon>
        <taxon>Panagrolaimomorpha</taxon>
        <taxon>Strongyloidoidea</taxon>
        <taxon>Alloionematidae</taxon>
        <taxon>Rhabditophanes</taxon>
    </lineage>
</organism>
<evidence type="ECO:0000313" key="2">
    <source>
        <dbReference type="WBParaSite" id="RSKR_0000863800.1"/>
    </source>
</evidence>